<reference evidence="2" key="2">
    <citation type="submission" date="2018-07" db="EMBL/GenBank/DDBJ databases">
        <authorList>
            <person name="Quirk P.G."/>
            <person name="Krulwich T.A."/>
        </authorList>
    </citation>
    <scope>NUCLEOTIDE SEQUENCE</scope>
</reference>
<reference evidence="1" key="1">
    <citation type="submission" date="2018-04" db="EMBL/GenBank/DDBJ databases">
        <authorList>
            <person name="Go L.Y."/>
            <person name="Mitchell J.A."/>
        </authorList>
    </citation>
    <scope>NUCLEOTIDE SEQUENCE</scope>
    <source>
        <tissue evidence="1">Whole organism</tissue>
    </source>
</reference>
<gene>
    <name evidence="2" type="primary">CSON007868</name>
</gene>
<name>A0A336N0X9_CULSO</name>
<dbReference type="AlphaFoldDB" id="A0A336N0X9"/>
<organism evidence="2">
    <name type="scientific">Culicoides sonorensis</name>
    <name type="common">Biting midge</name>
    <dbReference type="NCBI Taxonomy" id="179676"/>
    <lineage>
        <taxon>Eukaryota</taxon>
        <taxon>Metazoa</taxon>
        <taxon>Ecdysozoa</taxon>
        <taxon>Arthropoda</taxon>
        <taxon>Hexapoda</taxon>
        <taxon>Insecta</taxon>
        <taxon>Pterygota</taxon>
        <taxon>Neoptera</taxon>
        <taxon>Endopterygota</taxon>
        <taxon>Diptera</taxon>
        <taxon>Nematocera</taxon>
        <taxon>Chironomoidea</taxon>
        <taxon>Ceratopogonidae</taxon>
        <taxon>Ceratopogoninae</taxon>
        <taxon>Culicoides</taxon>
        <taxon>Monoculicoides</taxon>
    </lineage>
</organism>
<dbReference type="VEuPathDB" id="VectorBase:CSON007868"/>
<protein>
    <submittedName>
        <fullName evidence="2">CSON007868 protein</fullName>
    </submittedName>
</protein>
<dbReference type="EMBL" id="UFQS01002961">
    <property type="protein sequence ID" value="SSX14970.1"/>
    <property type="molecule type" value="Genomic_DNA"/>
</dbReference>
<proteinExistence type="predicted"/>
<evidence type="ECO:0000313" key="1">
    <source>
        <dbReference type="EMBL" id="SSX14970.1"/>
    </source>
</evidence>
<dbReference type="InterPro" id="IPR008042">
    <property type="entry name" value="Retrotrans_Pao"/>
</dbReference>
<dbReference type="Pfam" id="PF05380">
    <property type="entry name" value="Peptidase_A17"/>
    <property type="match status" value="1"/>
</dbReference>
<evidence type="ECO:0000313" key="2">
    <source>
        <dbReference type="EMBL" id="SSX34357.1"/>
    </source>
</evidence>
<sequence length="83" mass="9332">MPESLQMKWFDFCDQLSAPKHIFLHGFSDASKRGYGAWIYLQCYHVNSNTVISELRVAPTKSLSIARLGLCAAKLLVDLVCQV</sequence>
<accession>A0A336N0X9</accession>
<dbReference type="EMBL" id="UFQT01002961">
    <property type="protein sequence ID" value="SSX34357.1"/>
    <property type="molecule type" value="Genomic_DNA"/>
</dbReference>